<dbReference type="RefSeq" id="WP_037298258.1">
    <property type="nucleotide sequence ID" value="NZ_ATAX01000019.1"/>
</dbReference>
<reference evidence="1 2" key="1">
    <citation type="journal article" date="2014" name="PLoS ONE">
        <title>Rumen cellulosomics: divergent fiber-degrading strategies revealed by comparative genome-wide analysis of six ruminococcal strains.</title>
        <authorList>
            <person name="Dassa B."/>
            <person name="Borovok I."/>
            <person name="Ruimy-Israeli V."/>
            <person name="Lamed R."/>
            <person name="Flint H.J."/>
            <person name="Duncan S.H."/>
            <person name="Henrissat B."/>
            <person name="Coutinho P."/>
            <person name="Morrison M."/>
            <person name="Mosoni P."/>
            <person name="Yeoman C.J."/>
            <person name="White B.A."/>
            <person name="Bayer E.A."/>
        </authorList>
    </citation>
    <scope>NUCLEOTIDE SEQUENCE [LARGE SCALE GENOMIC DNA]</scope>
    <source>
        <strain evidence="1 2">007c</strain>
    </source>
</reference>
<gene>
    <name evidence="1" type="ORF">RF007C_01210</name>
</gene>
<dbReference type="AlphaFoldDB" id="W7UK37"/>
<dbReference type="EMBL" id="ATAX01000019">
    <property type="protein sequence ID" value="EWM54118.1"/>
    <property type="molecule type" value="Genomic_DNA"/>
</dbReference>
<dbReference type="Proteomes" id="UP000019365">
    <property type="component" value="Unassembled WGS sequence"/>
</dbReference>
<sequence length="269" mass="30786">MSNAREEYKKALIGEASPYGNARNYKRKSLMKIGILLHIFADTTAHQMFSGFKSDVNNVKLIKVINNHTGMDETSKYRGNIVKSLEKLKSYFVGIHPVGHMMIAHIPDYTHLTFTMEYTDAKDRVDQYVCNNTDKFIDRSKQILNYLLSCRELDMISDSGWNSCSAKLQDCFLTDISKCSDTKEMVRILIPKWSSTGERYYYSSEEIKKGFVLQSIVFENTEDDISAALEEVPEELRPLSSTHASDDFYLFNVCAEEVLIDLYGAKPRS</sequence>
<evidence type="ECO:0000313" key="1">
    <source>
        <dbReference type="EMBL" id="EWM54118.1"/>
    </source>
</evidence>
<dbReference type="PATRIC" id="fig|1341157.4.peg.1236"/>
<comment type="caution">
    <text evidence="1">The sequence shown here is derived from an EMBL/GenBank/DDBJ whole genome shotgun (WGS) entry which is preliminary data.</text>
</comment>
<keyword evidence="2" id="KW-1185">Reference proteome</keyword>
<dbReference type="Pfam" id="PF20551">
    <property type="entry name" value="DUF6765"/>
    <property type="match status" value="1"/>
</dbReference>
<organism evidence="1 2">
    <name type="scientific">Ruminococcus flavefaciens 007c</name>
    <dbReference type="NCBI Taxonomy" id="1341157"/>
    <lineage>
        <taxon>Bacteria</taxon>
        <taxon>Bacillati</taxon>
        <taxon>Bacillota</taxon>
        <taxon>Clostridia</taxon>
        <taxon>Eubacteriales</taxon>
        <taxon>Oscillospiraceae</taxon>
        <taxon>Ruminococcus</taxon>
    </lineage>
</organism>
<dbReference type="eggNOG" id="ENOG5030UM2">
    <property type="taxonomic scope" value="Bacteria"/>
</dbReference>
<dbReference type="InterPro" id="IPR046653">
    <property type="entry name" value="DUF6765"/>
</dbReference>
<accession>W7UK37</accession>
<protein>
    <submittedName>
        <fullName evidence="1">Uncharacterized protein</fullName>
    </submittedName>
</protein>
<proteinExistence type="predicted"/>
<evidence type="ECO:0000313" key="2">
    <source>
        <dbReference type="Proteomes" id="UP000019365"/>
    </source>
</evidence>
<name>W7UK37_RUMFL</name>
<dbReference type="OrthoDB" id="569000at2"/>